<name>F8MK75_NEUT8</name>
<dbReference type="Proteomes" id="UP000008065">
    <property type="component" value="Unassembled WGS sequence"/>
</dbReference>
<gene>
    <name evidence="1" type="ORF">NEUTE1DRAFT_129332</name>
</gene>
<dbReference type="AlphaFoldDB" id="F8MK75"/>
<dbReference type="OrthoDB" id="2013972at2759"/>
<evidence type="ECO:0000313" key="1">
    <source>
        <dbReference type="EMBL" id="EGO57359.1"/>
    </source>
</evidence>
<dbReference type="HOGENOM" id="CLU_1928186_0_0_1"/>
<dbReference type="KEGG" id="nte:NEUTE1DRAFT129332"/>
<dbReference type="GeneID" id="20825303"/>
<evidence type="ECO:0000313" key="2">
    <source>
        <dbReference type="Proteomes" id="UP000008065"/>
    </source>
</evidence>
<accession>F8MK75</accession>
<reference evidence="2" key="1">
    <citation type="journal article" date="2011" name="Genetics">
        <title>Massive changes in genome architecture accompany the transition to self-fertility in the filamentous fungus Neurospora tetrasperma.</title>
        <authorList>
            <person name="Ellison C.E."/>
            <person name="Stajich J.E."/>
            <person name="Jacobson D.J."/>
            <person name="Natvig D.O."/>
            <person name="Lapidus A."/>
            <person name="Foster B."/>
            <person name="Aerts A."/>
            <person name="Riley R."/>
            <person name="Lindquist E.A."/>
            <person name="Grigoriev I.V."/>
            <person name="Taylor J.W."/>
        </authorList>
    </citation>
    <scope>NUCLEOTIDE SEQUENCE [LARGE SCALE GENOMIC DNA]</scope>
    <source>
        <strain evidence="2">FGSC 2508 / P0657</strain>
    </source>
</reference>
<proteinExistence type="predicted"/>
<dbReference type="VEuPathDB" id="FungiDB:NEUTE1DRAFT_129332"/>
<dbReference type="RefSeq" id="XP_009850496.1">
    <property type="nucleotide sequence ID" value="XM_009852194.1"/>
</dbReference>
<sequence length="139" mass="14733">MLGKWYLAPIEKGIKYAIDLGTGSGLLAIDRWIFRRVCKPGGWIEHVDITATVGCDDGTAVTGSALEQYGRLSGEAGKRLGLTQSVSGNNFSSGKRLGKGCVCALEGTGIQDPKQKDVGLYAYAEVSSDIQGIILFTFG</sequence>
<dbReference type="EMBL" id="GL891304">
    <property type="protein sequence ID" value="EGO57359.1"/>
    <property type="molecule type" value="Genomic_DNA"/>
</dbReference>
<keyword evidence="2" id="KW-1185">Reference proteome</keyword>
<protein>
    <submittedName>
        <fullName evidence="1">Uncharacterized protein</fullName>
    </submittedName>
</protein>
<organism evidence="1 2">
    <name type="scientific">Neurospora tetrasperma (strain FGSC 2508 / ATCC MYA-4615 / P0657)</name>
    <dbReference type="NCBI Taxonomy" id="510951"/>
    <lineage>
        <taxon>Eukaryota</taxon>
        <taxon>Fungi</taxon>
        <taxon>Dikarya</taxon>
        <taxon>Ascomycota</taxon>
        <taxon>Pezizomycotina</taxon>
        <taxon>Sordariomycetes</taxon>
        <taxon>Sordariomycetidae</taxon>
        <taxon>Sordariales</taxon>
        <taxon>Sordariaceae</taxon>
        <taxon>Neurospora</taxon>
    </lineage>
</organism>